<keyword evidence="4" id="KW-0677">Repeat</keyword>
<feature type="compositionally biased region" description="Low complexity" evidence="15">
    <location>
        <begin position="441"/>
        <end position="456"/>
    </location>
</feature>
<evidence type="ECO:0000256" key="1">
    <source>
        <dbReference type="ARBA" id="ARBA00004123"/>
    </source>
</evidence>
<dbReference type="GO" id="GO:0008270">
    <property type="term" value="F:zinc ion binding"/>
    <property type="evidence" value="ECO:0007669"/>
    <property type="project" value="UniProtKB-KW"/>
</dbReference>
<evidence type="ECO:0000259" key="17">
    <source>
        <dbReference type="PROSITE" id="PS50157"/>
    </source>
</evidence>
<feature type="domain" description="C2H2-type" evidence="17">
    <location>
        <begin position="206"/>
        <end position="233"/>
    </location>
</feature>
<dbReference type="GO" id="GO:0003690">
    <property type="term" value="F:double-stranded DNA binding"/>
    <property type="evidence" value="ECO:0007669"/>
    <property type="project" value="UniProtKB-ARBA"/>
</dbReference>
<comment type="caution">
    <text evidence="18">The sequence shown here is derived from an EMBL/GenBank/DDBJ whole genome shotgun (WGS) entry which is preliminary data.</text>
</comment>
<feature type="compositionally biased region" description="Low complexity" evidence="15">
    <location>
        <begin position="337"/>
        <end position="364"/>
    </location>
</feature>
<dbReference type="InterPro" id="IPR013087">
    <property type="entry name" value="Znf_C2H2_type"/>
</dbReference>
<dbReference type="GO" id="GO:0000122">
    <property type="term" value="P:negative regulation of transcription by RNA polymerase II"/>
    <property type="evidence" value="ECO:0007669"/>
    <property type="project" value="UniProtKB-ARBA"/>
</dbReference>
<dbReference type="Pfam" id="PF00096">
    <property type="entry name" value="zf-C2H2"/>
    <property type="match status" value="2"/>
</dbReference>
<dbReference type="SUPFAM" id="SSF46689">
    <property type="entry name" value="Homeodomain-like"/>
    <property type="match status" value="1"/>
</dbReference>
<keyword evidence="9 13" id="KW-0371">Homeobox</keyword>
<evidence type="ECO:0000256" key="3">
    <source>
        <dbReference type="ARBA" id="ARBA00022723"/>
    </source>
</evidence>
<name>A0A813X543_9BILA</name>
<evidence type="ECO:0000313" key="19">
    <source>
        <dbReference type="EMBL" id="CAF0884733.1"/>
    </source>
</evidence>
<dbReference type="Proteomes" id="UP000677228">
    <property type="component" value="Unassembled WGS sequence"/>
</dbReference>
<evidence type="ECO:0000256" key="7">
    <source>
        <dbReference type="ARBA" id="ARBA00023015"/>
    </source>
</evidence>
<dbReference type="InterPro" id="IPR036236">
    <property type="entry name" value="Znf_C2H2_sf"/>
</dbReference>
<dbReference type="FunFam" id="3.30.160.60:FF:000013">
    <property type="entry name" value="Putative zinc finger E-box-binding homeobox 2"/>
    <property type="match status" value="1"/>
</dbReference>
<comment type="subcellular location">
    <subcellularLocation>
        <location evidence="1 13 14">Nucleus</location>
    </subcellularLocation>
</comment>
<dbReference type="FunFam" id="3.30.160.60:FF:000072">
    <property type="entry name" value="zinc finger protein 143 isoform X1"/>
    <property type="match status" value="1"/>
</dbReference>
<protein>
    <submittedName>
        <fullName evidence="18">Uncharacterized protein</fullName>
    </submittedName>
</protein>
<keyword evidence="7" id="KW-0805">Transcription regulation</keyword>
<feature type="compositionally biased region" description="Low complexity" evidence="15">
    <location>
        <begin position="704"/>
        <end position="721"/>
    </location>
</feature>
<gene>
    <name evidence="18" type="ORF">GPM918_LOCUS6629</name>
    <name evidence="19" type="ORF">OVA965_LOCUS8808</name>
    <name evidence="20" type="ORF">SRO942_LOCUS6629</name>
    <name evidence="21" type="ORF">TMI583_LOCUS8804</name>
</gene>
<dbReference type="SMART" id="SM00355">
    <property type="entry name" value="ZnF_C2H2"/>
    <property type="match status" value="7"/>
</dbReference>
<dbReference type="Proteomes" id="UP000682733">
    <property type="component" value="Unassembled WGS sequence"/>
</dbReference>
<evidence type="ECO:0000313" key="20">
    <source>
        <dbReference type="EMBL" id="CAF3649467.1"/>
    </source>
</evidence>
<keyword evidence="8 13" id="KW-0238">DNA-binding</keyword>
<dbReference type="EMBL" id="CAJNOK010003018">
    <property type="protein sequence ID" value="CAF0884733.1"/>
    <property type="molecule type" value="Genomic_DNA"/>
</dbReference>
<evidence type="ECO:0000256" key="13">
    <source>
        <dbReference type="PROSITE-ProRule" id="PRU00108"/>
    </source>
</evidence>
<feature type="domain" description="C2H2-type" evidence="17">
    <location>
        <begin position="175"/>
        <end position="202"/>
    </location>
</feature>
<feature type="DNA-binding region" description="Homeobox" evidence="13">
    <location>
        <begin position="466"/>
        <end position="504"/>
    </location>
</feature>
<feature type="domain" description="C2H2-type" evidence="17">
    <location>
        <begin position="148"/>
        <end position="175"/>
    </location>
</feature>
<dbReference type="PANTHER" id="PTHR24394">
    <property type="entry name" value="ZINC FINGER PROTEIN"/>
    <property type="match status" value="1"/>
</dbReference>
<dbReference type="FunFam" id="3.30.160.60:FF:001370">
    <property type="entry name" value="Zinc finger protein"/>
    <property type="match status" value="1"/>
</dbReference>
<dbReference type="Proteomes" id="UP000663829">
    <property type="component" value="Unassembled WGS sequence"/>
</dbReference>
<comment type="similarity">
    <text evidence="2">Belongs to the krueppel C2H2-type zinc-finger protein family.</text>
</comment>
<dbReference type="EMBL" id="CAJOBC010001030">
    <property type="protein sequence ID" value="CAF3649467.1"/>
    <property type="molecule type" value="Genomic_DNA"/>
</dbReference>
<evidence type="ECO:0000256" key="6">
    <source>
        <dbReference type="ARBA" id="ARBA00022833"/>
    </source>
</evidence>
<dbReference type="EMBL" id="CAJNOQ010001030">
    <property type="protein sequence ID" value="CAF0861826.1"/>
    <property type="molecule type" value="Genomic_DNA"/>
</dbReference>
<dbReference type="CDD" id="cd00086">
    <property type="entry name" value="homeodomain"/>
    <property type="match status" value="1"/>
</dbReference>
<dbReference type="GO" id="GO:0045595">
    <property type="term" value="P:regulation of cell differentiation"/>
    <property type="evidence" value="ECO:0007669"/>
    <property type="project" value="UniProtKB-ARBA"/>
</dbReference>
<evidence type="ECO:0000259" key="16">
    <source>
        <dbReference type="PROSITE" id="PS50071"/>
    </source>
</evidence>
<feature type="domain" description="C2H2-type" evidence="17">
    <location>
        <begin position="746"/>
        <end position="773"/>
    </location>
</feature>
<organism evidence="18 22">
    <name type="scientific">Didymodactylos carnosus</name>
    <dbReference type="NCBI Taxonomy" id="1234261"/>
    <lineage>
        <taxon>Eukaryota</taxon>
        <taxon>Metazoa</taxon>
        <taxon>Spiralia</taxon>
        <taxon>Gnathifera</taxon>
        <taxon>Rotifera</taxon>
        <taxon>Eurotatoria</taxon>
        <taxon>Bdelloidea</taxon>
        <taxon>Philodinida</taxon>
        <taxon>Philodinidae</taxon>
        <taxon>Didymodactylos</taxon>
    </lineage>
</organism>
<dbReference type="Pfam" id="PF13894">
    <property type="entry name" value="zf-C2H2_4"/>
    <property type="match status" value="1"/>
</dbReference>
<dbReference type="InterPro" id="IPR009057">
    <property type="entry name" value="Homeodomain-like_sf"/>
</dbReference>
<evidence type="ECO:0000256" key="9">
    <source>
        <dbReference type="ARBA" id="ARBA00023155"/>
    </source>
</evidence>
<dbReference type="InterPro" id="IPR001356">
    <property type="entry name" value="HD"/>
</dbReference>
<keyword evidence="5 12" id="KW-0863">Zinc-finger</keyword>
<keyword evidence="22" id="KW-1185">Reference proteome</keyword>
<evidence type="ECO:0000256" key="14">
    <source>
        <dbReference type="RuleBase" id="RU000682"/>
    </source>
</evidence>
<feature type="domain" description="C2H2-type" evidence="17">
    <location>
        <begin position="802"/>
        <end position="830"/>
    </location>
</feature>
<feature type="domain" description="C2H2-type" evidence="17">
    <location>
        <begin position="118"/>
        <end position="146"/>
    </location>
</feature>
<dbReference type="PROSITE" id="PS50157">
    <property type="entry name" value="ZINC_FINGER_C2H2_2"/>
    <property type="match status" value="7"/>
</dbReference>
<feature type="region of interest" description="Disordered" evidence="15">
    <location>
        <begin position="699"/>
        <end position="733"/>
    </location>
</feature>
<dbReference type="PANTHER" id="PTHR24394:SF44">
    <property type="entry name" value="ZINC FINGER PROTEIN 271-LIKE"/>
    <property type="match status" value="1"/>
</dbReference>
<accession>A0A813X543</accession>
<feature type="region of interest" description="Disordered" evidence="15">
    <location>
        <begin position="312"/>
        <end position="460"/>
    </location>
</feature>
<dbReference type="PROSITE" id="PS50071">
    <property type="entry name" value="HOMEOBOX_2"/>
    <property type="match status" value="1"/>
</dbReference>
<proteinExistence type="inferred from homology"/>
<evidence type="ECO:0000256" key="8">
    <source>
        <dbReference type="ARBA" id="ARBA00023125"/>
    </source>
</evidence>
<dbReference type="FunFam" id="3.30.160.60:FF:000744">
    <property type="entry name" value="zinc finger E-box-binding homeobox 1"/>
    <property type="match status" value="1"/>
</dbReference>
<dbReference type="SUPFAM" id="SSF57667">
    <property type="entry name" value="beta-beta-alpha zinc fingers"/>
    <property type="match status" value="4"/>
</dbReference>
<dbReference type="GO" id="GO:0005634">
    <property type="term" value="C:nucleus"/>
    <property type="evidence" value="ECO:0007669"/>
    <property type="project" value="UniProtKB-SubCell"/>
</dbReference>
<evidence type="ECO:0000313" key="22">
    <source>
        <dbReference type="Proteomes" id="UP000663829"/>
    </source>
</evidence>
<dbReference type="Gene3D" id="3.30.160.60">
    <property type="entry name" value="Classic Zinc Finger"/>
    <property type="match status" value="5"/>
</dbReference>
<sequence>MQLPVVLADIEMDPEELEHFSANAHFKLYKESMKDDDDMDECDSSAILQQQPQKETCDDELNDKQSCTVKIEENSHVEENGIIEHEDLELDDEEEEEEIFSQPDTRLPTVESQLCAPLKCPYCADEFVQLNELQIHAAQLHEDHAEIINCTHCNATFTNKDDLQHHLSSHIASQVACQLCQKIFANIYRLQRHMLSHEIDPQTRKFKCMHCSKAFKFKHHLKEHVRIHTGEKPFVCDARFGVGPAALAAALAAAAAAAANGNLSLPPPAFLSAFPNPYIPSFSQQQLIQYARHDSSKKLNNNNNIDYQRLNGQLFPVSSSPSPKCDRTLKKRRRSGSKSSSPSTSQWAYLSTSTPNTTTNTSSPENGIMHHSNENPLASSSTSHDNNDTNNVNTELEAGEILPTMTTSTTPIYERKTKNRLPASEHELKQSSTLEVTNGYSSTSSTPTNSSTSSPSFHSFLPDKQQINMLRAHYALNPNPNSNELHEISKRVGLSEQHVQHWFNILHTSYAANVNNHRNTNNNNYLKSMPATTSSSYIPLSLPTLPTPQQQSQPLPSPFIPLAYYHLRASLLAAAANAQTSSPTVSSSYSLTKAKPVLAPPPQREQTEPLDLTVKKQIARLSSTSSCLTSKSNSDSLYLKTNGTTNAKTNHKINTEHFAALHMSTPLQNHSITNTNNELSFKWFDNNNVNNGNKLEWIKRDSSSPDSMNYSSDSISNDESSMCGGGQSLSSRKRKSWKNHMTGDMYACDLCDKMFSKQSSLARHKYEHSGVRPFICDVCQKAFKHKHHLAEHRRLHTGEKPFQCSKCFKRFSHSGSYSQHMNHRYKYCRPYQIEATLEKSDSKNINLTDTVNDDEYTQTTTASDFSNHHLGTNTNNN</sequence>
<keyword evidence="3" id="KW-0479">Metal-binding</keyword>
<dbReference type="GO" id="GO:0007411">
    <property type="term" value="P:axon guidance"/>
    <property type="evidence" value="ECO:0007669"/>
    <property type="project" value="UniProtKB-ARBA"/>
</dbReference>
<keyword evidence="6" id="KW-0862">Zinc</keyword>
<dbReference type="Proteomes" id="UP000681722">
    <property type="component" value="Unassembled WGS sequence"/>
</dbReference>
<dbReference type="GO" id="GO:0000981">
    <property type="term" value="F:DNA-binding transcription factor activity, RNA polymerase II-specific"/>
    <property type="evidence" value="ECO:0007669"/>
    <property type="project" value="TreeGrafter"/>
</dbReference>
<keyword evidence="11 13" id="KW-0539">Nucleus</keyword>
<feature type="compositionally biased region" description="Low complexity" evidence="15">
    <location>
        <begin position="379"/>
        <end position="394"/>
    </location>
</feature>
<feature type="domain" description="Homeobox" evidence="16">
    <location>
        <begin position="464"/>
        <end position="503"/>
    </location>
</feature>
<feature type="domain" description="C2H2-type" evidence="17">
    <location>
        <begin position="774"/>
        <end position="801"/>
    </location>
</feature>
<evidence type="ECO:0000256" key="12">
    <source>
        <dbReference type="PROSITE-ProRule" id="PRU00042"/>
    </source>
</evidence>
<evidence type="ECO:0000313" key="18">
    <source>
        <dbReference type="EMBL" id="CAF0861826.1"/>
    </source>
</evidence>
<keyword evidence="10" id="KW-0804">Transcription</keyword>
<dbReference type="Pfam" id="PF00046">
    <property type="entry name" value="Homeodomain"/>
    <property type="match status" value="1"/>
</dbReference>
<evidence type="ECO:0000256" key="10">
    <source>
        <dbReference type="ARBA" id="ARBA00023163"/>
    </source>
</evidence>
<reference evidence="18" key="1">
    <citation type="submission" date="2021-02" db="EMBL/GenBank/DDBJ databases">
        <authorList>
            <person name="Nowell W R."/>
        </authorList>
    </citation>
    <scope>NUCLEOTIDE SEQUENCE</scope>
</reference>
<dbReference type="PROSITE" id="PS00028">
    <property type="entry name" value="ZINC_FINGER_C2H2_1"/>
    <property type="match status" value="5"/>
</dbReference>
<evidence type="ECO:0000256" key="11">
    <source>
        <dbReference type="ARBA" id="ARBA00023242"/>
    </source>
</evidence>
<evidence type="ECO:0000313" key="21">
    <source>
        <dbReference type="EMBL" id="CAF3667817.1"/>
    </source>
</evidence>
<evidence type="ECO:0000256" key="5">
    <source>
        <dbReference type="ARBA" id="ARBA00022771"/>
    </source>
</evidence>
<dbReference type="AlphaFoldDB" id="A0A813X543"/>
<evidence type="ECO:0000256" key="2">
    <source>
        <dbReference type="ARBA" id="ARBA00006991"/>
    </source>
</evidence>
<dbReference type="EMBL" id="CAJOBA010003019">
    <property type="protein sequence ID" value="CAF3667817.1"/>
    <property type="molecule type" value="Genomic_DNA"/>
</dbReference>
<evidence type="ECO:0000256" key="4">
    <source>
        <dbReference type="ARBA" id="ARBA00022737"/>
    </source>
</evidence>
<feature type="compositionally biased region" description="Polar residues" evidence="15">
    <location>
        <begin position="430"/>
        <end position="440"/>
    </location>
</feature>
<dbReference type="Gene3D" id="1.10.10.60">
    <property type="entry name" value="Homeodomain-like"/>
    <property type="match status" value="1"/>
</dbReference>
<evidence type="ECO:0000256" key="15">
    <source>
        <dbReference type="SAM" id="MobiDB-lite"/>
    </source>
</evidence>
<dbReference type="OrthoDB" id="427030at2759"/>